<comment type="caution">
    <text evidence="7">The sequence shown here is derived from an EMBL/GenBank/DDBJ whole genome shotgun (WGS) entry which is preliminary data.</text>
</comment>
<dbReference type="InterPro" id="IPR002173">
    <property type="entry name" value="Carboh/pur_kinase_PfkB_CS"/>
</dbReference>
<dbReference type="Pfam" id="PF00294">
    <property type="entry name" value="PfkB"/>
    <property type="match status" value="1"/>
</dbReference>
<accession>A0A327JST7</accession>
<dbReference type="EMBL" id="NPEV01000005">
    <property type="protein sequence ID" value="RAI29121.1"/>
    <property type="molecule type" value="Genomic_DNA"/>
</dbReference>
<dbReference type="OrthoDB" id="9795789at2"/>
<dbReference type="CDD" id="cd01167">
    <property type="entry name" value="bac_FRK"/>
    <property type="match status" value="1"/>
</dbReference>
<reference evidence="7 8" key="1">
    <citation type="submission" date="2017-07" db="EMBL/GenBank/DDBJ databases">
        <title>Draft Genome Sequences of Select Purple Nonsulfur Bacteria.</title>
        <authorList>
            <person name="Lasarre B."/>
            <person name="Mckinlay J.B."/>
        </authorList>
    </citation>
    <scope>NUCLEOTIDE SEQUENCE [LARGE SCALE GENOMIC DNA]</scope>
    <source>
        <strain evidence="7 8">DSM 11290</strain>
    </source>
</reference>
<protein>
    <recommendedName>
        <fullName evidence="6">Carbohydrate kinase PfkB domain-containing protein</fullName>
    </recommendedName>
</protein>
<dbReference type="AlphaFoldDB" id="A0A327JST7"/>
<dbReference type="Gene3D" id="3.40.1190.20">
    <property type="match status" value="1"/>
</dbReference>
<evidence type="ECO:0000259" key="6">
    <source>
        <dbReference type="Pfam" id="PF00294"/>
    </source>
</evidence>
<sequence length="325" mass="35167">MFSAGRRTSRTGERTRRVIITVGEAVVDFLPERNLDGARTFRPVLGGSAFNVALGLGRLGVPVGYVWALSSDLFGARFAEALEEADVDTGRIVFADESSTLAFVGIDKGEPRFDFFDVGSAGRYFDPADTSPLGGDVALVHCGSYVLGTEPVASCIEDFISDEVEERLISLDLNVRPKLVENESAYRQRLARMVDQADIVKASMDDIRWLYPGQPPEMVMEYWLEGGATIAIITRGDLGVHVATDDFVLSKPAHAVDVRDTLGAGDAFMAGFLAGLTDADVLTAEGFKGLNEDRLEHATILGQRVAAYVCTQGGADMPWRYEVTG</sequence>
<evidence type="ECO:0000313" key="8">
    <source>
        <dbReference type="Proteomes" id="UP000249299"/>
    </source>
</evidence>
<evidence type="ECO:0000313" key="7">
    <source>
        <dbReference type="EMBL" id="RAI29121.1"/>
    </source>
</evidence>
<gene>
    <name evidence="7" type="ORF">CH339_03910</name>
</gene>
<dbReference type="SUPFAM" id="SSF53613">
    <property type="entry name" value="Ribokinase-like"/>
    <property type="match status" value="1"/>
</dbReference>
<dbReference type="GO" id="GO:0016301">
    <property type="term" value="F:kinase activity"/>
    <property type="evidence" value="ECO:0007669"/>
    <property type="project" value="UniProtKB-KW"/>
</dbReference>
<evidence type="ECO:0000256" key="3">
    <source>
        <dbReference type="ARBA" id="ARBA00022741"/>
    </source>
</evidence>
<dbReference type="GO" id="GO:0005524">
    <property type="term" value="F:ATP binding"/>
    <property type="evidence" value="ECO:0007669"/>
    <property type="project" value="UniProtKB-KW"/>
</dbReference>
<proteinExistence type="inferred from homology"/>
<organism evidence="7 8">
    <name type="scientific">Rhodobium orientis</name>
    <dbReference type="NCBI Taxonomy" id="34017"/>
    <lineage>
        <taxon>Bacteria</taxon>
        <taxon>Pseudomonadati</taxon>
        <taxon>Pseudomonadota</taxon>
        <taxon>Alphaproteobacteria</taxon>
        <taxon>Hyphomicrobiales</taxon>
        <taxon>Rhodobiaceae</taxon>
        <taxon>Rhodobium</taxon>
    </lineage>
</organism>
<dbReference type="PANTHER" id="PTHR43085:SF1">
    <property type="entry name" value="PSEUDOURIDINE KINASE-RELATED"/>
    <property type="match status" value="1"/>
</dbReference>
<dbReference type="InterPro" id="IPR011611">
    <property type="entry name" value="PfkB_dom"/>
</dbReference>
<name>A0A327JST7_9HYPH</name>
<feature type="domain" description="Carbohydrate kinase PfkB" evidence="6">
    <location>
        <begin position="21"/>
        <end position="316"/>
    </location>
</feature>
<dbReference type="InterPro" id="IPR050306">
    <property type="entry name" value="PfkB_Carbo_kinase"/>
</dbReference>
<keyword evidence="8" id="KW-1185">Reference proteome</keyword>
<evidence type="ECO:0000256" key="4">
    <source>
        <dbReference type="ARBA" id="ARBA00022777"/>
    </source>
</evidence>
<dbReference type="Proteomes" id="UP000249299">
    <property type="component" value="Unassembled WGS sequence"/>
</dbReference>
<keyword evidence="2" id="KW-0808">Transferase</keyword>
<evidence type="ECO:0000256" key="5">
    <source>
        <dbReference type="ARBA" id="ARBA00022840"/>
    </source>
</evidence>
<keyword evidence="5" id="KW-0067">ATP-binding</keyword>
<dbReference type="PROSITE" id="PS00584">
    <property type="entry name" value="PFKB_KINASES_2"/>
    <property type="match status" value="1"/>
</dbReference>
<dbReference type="PANTHER" id="PTHR43085">
    <property type="entry name" value="HEXOKINASE FAMILY MEMBER"/>
    <property type="match status" value="1"/>
</dbReference>
<evidence type="ECO:0000256" key="1">
    <source>
        <dbReference type="ARBA" id="ARBA00010688"/>
    </source>
</evidence>
<dbReference type="InterPro" id="IPR029056">
    <property type="entry name" value="Ribokinase-like"/>
</dbReference>
<keyword evidence="3" id="KW-0547">Nucleotide-binding</keyword>
<evidence type="ECO:0000256" key="2">
    <source>
        <dbReference type="ARBA" id="ARBA00022679"/>
    </source>
</evidence>
<comment type="similarity">
    <text evidence="1">Belongs to the carbohydrate kinase PfkB family.</text>
</comment>
<keyword evidence="4" id="KW-0418">Kinase</keyword>